<protein>
    <submittedName>
        <fullName evidence="2">Translation initiation factor 2</fullName>
    </submittedName>
</protein>
<comment type="caution">
    <text evidence="2">The sequence shown here is derived from an EMBL/GenBank/DDBJ whole genome shotgun (WGS) entry which is preliminary data.</text>
</comment>
<evidence type="ECO:0000256" key="1">
    <source>
        <dbReference type="SAM" id="MobiDB-lite"/>
    </source>
</evidence>
<sequence length="145" mass="14919">MRLFLTVAVALSVSACGTVTRGSNEDVTFNSEPPGAKVTTSTGLVCAATPCTFPISRKQEFIATFEMPGHHPQQIEVKTEVSGGGAAGMAGNVVAGGLIGVAVDASTGASYDHTPNPVFARMVPIRPERQPVAPSRQRRSGAPGV</sequence>
<evidence type="ECO:0000313" key="3">
    <source>
        <dbReference type="Proteomes" id="UP001596060"/>
    </source>
</evidence>
<feature type="region of interest" description="Disordered" evidence="1">
    <location>
        <begin position="125"/>
        <end position="145"/>
    </location>
</feature>
<dbReference type="EMBL" id="JBHSLU010000032">
    <property type="protein sequence ID" value="MFC5506033.1"/>
    <property type="molecule type" value="Genomic_DNA"/>
</dbReference>
<evidence type="ECO:0000313" key="2">
    <source>
        <dbReference type="EMBL" id="MFC5506033.1"/>
    </source>
</evidence>
<keyword evidence="2" id="KW-0648">Protein biosynthesis</keyword>
<reference evidence="3" key="1">
    <citation type="journal article" date="2019" name="Int. J. Syst. Evol. Microbiol.">
        <title>The Global Catalogue of Microorganisms (GCM) 10K type strain sequencing project: providing services to taxonomists for standard genome sequencing and annotation.</title>
        <authorList>
            <consortium name="The Broad Institute Genomics Platform"/>
            <consortium name="The Broad Institute Genome Sequencing Center for Infectious Disease"/>
            <person name="Wu L."/>
            <person name="Ma J."/>
        </authorList>
    </citation>
    <scope>NUCLEOTIDE SEQUENCE [LARGE SCALE GENOMIC DNA]</scope>
    <source>
        <strain evidence="3">CCUG 43117</strain>
    </source>
</reference>
<gene>
    <name evidence="2" type="ORF">ACFPN9_12265</name>
</gene>
<proteinExistence type="predicted"/>
<accession>A0ABW0P2U9</accession>
<keyword evidence="3" id="KW-1185">Reference proteome</keyword>
<dbReference type="RefSeq" id="WP_067254147.1">
    <property type="nucleotide sequence ID" value="NZ_JBHSLU010000032.1"/>
</dbReference>
<organism evidence="2 3">
    <name type="scientific">Bosea massiliensis</name>
    <dbReference type="NCBI Taxonomy" id="151419"/>
    <lineage>
        <taxon>Bacteria</taxon>
        <taxon>Pseudomonadati</taxon>
        <taxon>Pseudomonadota</taxon>
        <taxon>Alphaproteobacteria</taxon>
        <taxon>Hyphomicrobiales</taxon>
        <taxon>Boseaceae</taxon>
        <taxon>Bosea</taxon>
    </lineage>
</organism>
<dbReference type="PROSITE" id="PS51257">
    <property type="entry name" value="PROKAR_LIPOPROTEIN"/>
    <property type="match status" value="1"/>
</dbReference>
<dbReference type="GO" id="GO:0003743">
    <property type="term" value="F:translation initiation factor activity"/>
    <property type="evidence" value="ECO:0007669"/>
    <property type="project" value="UniProtKB-KW"/>
</dbReference>
<keyword evidence="2" id="KW-0396">Initiation factor</keyword>
<name>A0ABW0P2U9_9HYPH</name>
<dbReference type="Proteomes" id="UP001596060">
    <property type="component" value="Unassembled WGS sequence"/>
</dbReference>